<accession>B0PCS5</accession>
<proteinExistence type="predicted"/>
<keyword evidence="2" id="KW-1185">Reference proteome</keyword>
<gene>
    <name evidence="1" type="ORF">ANACOL_02588</name>
</gene>
<dbReference type="EMBL" id="ABGD02000021">
    <property type="protein sequence ID" value="EDS10779.1"/>
    <property type="molecule type" value="Genomic_DNA"/>
</dbReference>
<dbReference type="AlphaFoldDB" id="B0PCS5"/>
<organism evidence="1 2">
    <name type="scientific">Anaerotruncus colihominis DSM 17241</name>
    <dbReference type="NCBI Taxonomy" id="445972"/>
    <lineage>
        <taxon>Bacteria</taxon>
        <taxon>Bacillati</taxon>
        <taxon>Bacillota</taxon>
        <taxon>Clostridia</taxon>
        <taxon>Eubacteriales</taxon>
        <taxon>Oscillospiraceae</taxon>
        <taxon>Anaerotruncus</taxon>
    </lineage>
</organism>
<reference evidence="1" key="1">
    <citation type="submission" date="2007-11" db="EMBL/GenBank/DDBJ databases">
        <authorList>
            <person name="Fulton L."/>
            <person name="Clifton S."/>
            <person name="Fulton B."/>
            <person name="Xu J."/>
            <person name="Minx P."/>
            <person name="Pepin K.H."/>
            <person name="Johnson M."/>
            <person name="Thiruvilangam P."/>
            <person name="Bhonagiri V."/>
            <person name="Nash W.E."/>
            <person name="Mardis E.R."/>
            <person name="Wilson R.K."/>
        </authorList>
    </citation>
    <scope>NUCLEOTIDE SEQUENCE [LARGE SCALE GENOMIC DNA]</scope>
    <source>
        <strain evidence="1">DSM 17241</strain>
    </source>
</reference>
<name>B0PCS5_9FIRM</name>
<dbReference type="Proteomes" id="UP000003803">
    <property type="component" value="Unassembled WGS sequence"/>
</dbReference>
<sequence length="64" mass="7141">MPFQKPAISSPERAALQNGRAFFGVYCFSTQLPHCLDGQKDRLTACVCCHQESLTGCLPDHWTK</sequence>
<evidence type="ECO:0000313" key="1">
    <source>
        <dbReference type="EMBL" id="EDS10779.1"/>
    </source>
</evidence>
<comment type="caution">
    <text evidence="1">The sequence shown here is derived from an EMBL/GenBank/DDBJ whole genome shotgun (WGS) entry which is preliminary data.</text>
</comment>
<reference evidence="1" key="2">
    <citation type="submission" date="2013-09" db="EMBL/GenBank/DDBJ databases">
        <title>Draft genome sequence of Anaerotruncus colihominis(DSM 17241).</title>
        <authorList>
            <person name="Sudarsanam P."/>
            <person name="Ley R."/>
            <person name="Guruge J."/>
            <person name="Turnbaugh P.J."/>
            <person name="Mahowald M."/>
            <person name="Liep D."/>
            <person name="Gordon J."/>
        </authorList>
    </citation>
    <scope>NUCLEOTIDE SEQUENCE</scope>
    <source>
        <strain evidence="1">DSM 17241</strain>
    </source>
</reference>
<protein>
    <submittedName>
        <fullName evidence="1">Uncharacterized protein</fullName>
    </submittedName>
</protein>
<dbReference type="HOGENOM" id="CLU_2857825_0_0_9"/>
<evidence type="ECO:0000313" key="2">
    <source>
        <dbReference type="Proteomes" id="UP000003803"/>
    </source>
</evidence>